<dbReference type="Gene3D" id="3.30.40.10">
    <property type="entry name" value="Zinc/RING finger domain, C3HC4 (zinc finger)"/>
    <property type="match status" value="1"/>
</dbReference>
<dbReference type="Pfam" id="PF25368">
    <property type="entry name" value="PUB10_N"/>
    <property type="match status" value="1"/>
</dbReference>
<dbReference type="Gene3D" id="1.25.10.10">
    <property type="entry name" value="Leucine-rich Repeat Variant"/>
    <property type="match status" value="3"/>
</dbReference>
<keyword evidence="6" id="KW-0833">Ubl conjugation pathway</keyword>
<dbReference type="PROSITE" id="PS51698">
    <property type="entry name" value="U_BOX"/>
    <property type="match status" value="1"/>
</dbReference>
<dbReference type="OrthoDB" id="629492at2759"/>
<dbReference type="Pfam" id="PF25598">
    <property type="entry name" value="ARM_PUB"/>
    <property type="match status" value="1"/>
</dbReference>
<dbReference type="InterPro" id="IPR003613">
    <property type="entry name" value="Ubox_domain"/>
</dbReference>
<dbReference type="SUPFAM" id="SSF57850">
    <property type="entry name" value="RING/U-box"/>
    <property type="match status" value="1"/>
</dbReference>
<keyword evidence="10" id="KW-1185">Reference proteome</keyword>
<dbReference type="CDD" id="cd16664">
    <property type="entry name" value="RING-Ubox_PUB"/>
    <property type="match status" value="1"/>
</dbReference>
<dbReference type="PROSITE" id="PS50176">
    <property type="entry name" value="ARM_REPEAT"/>
    <property type="match status" value="2"/>
</dbReference>
<evidence type="ECO:0000256" key="2">
    <source>
        <dbReference type="ARBA" id="ARBA00004906"/>
    </source>
</evidence>
<keyword evidence="4" id="KW-0808">Transferase</keyword>
<proteinExistence type="predicted"/>
<dbReference type="FunFam" id="3.30.40.10:FF:000442">
    <property type="entry name" value="RING-type E3 ubiquitin transferase"/>
    <property type="match status" value="1"/>
</dbReference>
<dbReference type="InterPro" id="IPR057623">
    <property type="entry name" value="PUB12-19-like_N"/>
</dbReference>
<feature type="domain" description="U-box" evidence="8">
    <location>
        <begin position="285"/>
        <end position="360"/>
    </location>
</feature>
<dbReference type="EMBL" id="JABFUD020000004">
    <property type="protein sequence ID" value="KAI5081344.1"/>
    <property type="molecule type" value="Genomic_DNA"/>
</dbReference>
<name>A0A9D4V7Q3_ADICA</name>
<evidence type="ECO:0000313" key="10">
    <source>
        <dbReference type="Proteomes" id="UP000886520"/>
    </source>
</evidence>
<dbReference type="SMART" id="SM00185">
    <property type="entry name" value="ARM"/>
    <property type="match status" value="6"/>
</dbReference>
<dbReference type="Proteomes" id="UP000886520">
    <property type="component" value="Chromosome 4"/>
</dbReference>
<dbReference type="EC" id="2.3.2.27" evidence="3"/>
<dbReference type="AlphaFoldDB" id="A0A9D4V7Q3"/>
<evidence type="ECO:0000256" key="3">
    <source>
        <dbReference type="ARBA" id="ARBA00012483"/>
    </source>
</evidence>
<comment type="pathway">
    <text evidence="2">Protein modification; protein ubiquitination.</text>
</comment>
<gene>
    <name evidence="9" type="ORF">GOP47_0004527</name>
</gene>
<dbReference type="InterPro" id="IPR045210">
    <property type="entry name" value="RING-Ubox_PUB"/>
</dbReference>
<evidence type="ECO:0000313" key="9">
    <source>
        <dbReference type="EMBL" id="KAI5081344.1"/>
    </source>
</evidence>
<evidence type="ECO:0000256" key="7">
    <source>
        <dbReference type="PROSITE-ProRule" id="PRU00259"/>
    </source>
</evidence>
<dbReference type="InterPro" id="IPR013083">
    <property type="entry name" value="Znf_RING/FYVE/PHD"/>
</dbReference>
<accession>A0A9D4V7Q3</accession>
<reference evidence="9" key="1">
    <citation type="submission" date="2021-01" db="EMBL/GenBank/DDBJ databases">
        <title>Adiantum capillus-veneris genome.</title>
        <authorList>
            <person name="Fang Y."/>
            <person name="Liao Q."/>
        </authorList>
    </citation>
    <scope>NUCLEOTIDE SEQUENCE</scope>
    <source>
        <strain evidence="9">H3</strain>
        <tissue evidence="9">Leaf</tissue>
    </source>
</reference>
<feature type="repeat" description="ARM" evidence="7">
    <location>
        <begin position="471"/>
        <end position="500"/>
    </location>
</feature>
<comment type="caution">
    <text evidence="9">The sequence shown here is derived from an EMBL/GenBank/DDBJ whole genome shotgun (WGS) entry which is preliminary data.</text>
</comment>
<dbReference type="SUPFAM" id="SSF48371">
    <property type="entry name" value="ARM repeat"/>
    <property type="match status" value="1"/>
</dbReference>
<evidence type="ECO:0000256" key="4">
    <source>
        <dbReference type="ARBA" id="ARBA00022679"/>
    </source>
</evidence>
<dbReference type="GO" id="GO:0061630">
    <property type="term" value="F:ubiquitin protein ligase activity"/>
    <property type="evidence" value="ECO:0007669"/>
    <property type="project" value="UniProtKB-EC"/>
</dbReference>
<evidence type="ECO:0000256" key="6">
    <source>
        <dbReference type="ARBA" id="ARBA00022786"/>
    </source>
</evidence>
<dbReference type="InterPro" id="IPR011989">
    <property type="entry name" value="ARM-like"/>
</dbReference>
<evidence type="ECO:0000259" key="8">
    <source>
        <dbReference type="PROSITE" id="PS51698"/>
    </source>
</evidence>
<organism evidence="9 10">
    <name type="scientific">Adiantum capillus-veneris</name>
    <name type="common">Maidenhair fern</name>
    <dbReference type="NCBI Taxonomy" id="13818"/>
    <lineage>
        <taxon>Eukaryota</taxon>
        <taxon>Viridiplantae</taxon>
        <taxon>Streptophyta</taxon>
        <taxon>Embryophyta</taxon>
        <taxon>Tracheophyta</taxon>
        <taxon>Polypodiopsida</taxon>
        <taxon>Polypodiidae</taxon>
        <taxon>Polypodiales</taxon>
        <taxon>Pteridineae</taxon>
        <taxon>Pteridaceae</taxon>
        <taxon>Vittarioideae</taxon>
        <taxon>Adiantum</taxon>
    </lineage>
</organism>
<dbReference type="InterPro" id="IPR016024">
    <property type="entry name" value="ARM-type_fold"/>
</dbReference>
<dbReference type="GO" id="GO:0016567">
    <property type="term" value="P:protein ubiquitination"/>
    <property type="evidence" value="ECO:0007669"/>
    <property type="project" value="InterPro"/>
</dbReference>
<sequence>MELPSHLTRRRRYYYGELLMPPLHPSGPSLVKSLITLALEILDAQKSHPSCLQKRNLAAISCRIRILLMFLEEARDIASVLPPSVLLCFSELHVVFQGIKLLSEDCMQSSRISVLMEHRKMSEFFHRLSLEMATALEILPFALLDVSSEVQEQVELVKKQAKRAKLYVDVQESRLYTEVRRAMGQIERKEAPNALKLSEIFSSLGLRNAEDCQREIEKLQAEEVEGLWDTSGPARRLEDRKVPLSDLISFVRYGKCVLYGASETAFELISEMLVGIDGLDESEIKIPDDFRCPISLELMRDPVTVATGQTYERAEITRWISDGNNHTCPKSGLPLAHTTLIPNFALRNLIRQWCLQNNVHMSIPRNSSRHTSYSASLSTPTTLEATKLTVEFLLRQLPSASPDTQRHIVGELRVLAKCSSDNRKVVADAGAIPSLVTLLSASDSRTQEHAVTAILNLSIYAPNKLRIVNDGGLDSLIKLLQSGGCEVVRENAAAALFSLSQATEAAAEMGRKAESIKGLLQIVKEGSARGRRDAASALFNMAVYEPNREVLVKAGVVAVIVARMTSLPERGGMEEEALALLAVLAGKGEGRDAIVATEATLPMLGEVLRVGMSVKGRENSAAILLSLCKYGGRDVITKVQRMNGVLASLHSLLNHGSPRARRKAASLLRMLLR</sequence>
<dbReference type="SMART" id="SM00504">
    <property type="entry name" value="Ubox"/>
    <property type="match status" value="1"/>
</dbReference>
<protein>
    <recommendedName>
        <fullName evidence="3">RING-type E3 ubiquitin transferase</fullName>
        <ecNumber evidence="3">2.3.2.27</ecNumber>
    </recommendedName>
</protein>
<evidence type="ECO:0000256" key="5">
    <source>
        <dbReference type="ARBA" id="ARBA00022737"/>
    </source>
</evidence>
<dbReference type="PANTHER" id="PTHR23315:SF224">
    <property type="entry name" value="U-BOX DOMAIN-CONTAINING PROTEIN 1"/>
    <property type="match status" value="1"/>
</dbReference>
<comment type="catalytic activity">
    <reaction evidence="1">
        <text>S-ubiquitinyl-[E2 ubiquitin-conjugating enzyme]-L-cysteine + [acceptor protein]-L-lysine = [E2 ubiquitin-conjugating enzyme]-L-cysteine + N(6)-ubiquitinyl-[acceptor protein]-L-lysine.</text>
        <dbReference type="EC" id="2.3.2.27"/>
    </reaction>
</comment>
<keyword evidence="5" id="KW-0677">Repeat</keyword>
<dbReference type="PANTHER" id="PTHR23315">
    <property type="entry name" value="U BOX DOMAIN-CONTAINING"/>
    <property type="match status" value="1"/>
</dbReference>
<dbReference type="InterPro" id="IPR000225">
    <property type="entry name" value="Armadillo"/>
</dbReference>
<feature type="repeat" description="ARM" evidence="7">
    <location>
        <begin position="430"/>
        <end position="472"/>
    </location>
</feature>
<evidence type="ECO:0000256" key="1">
    <source>
        <dbReference type="ARBA" id="ARBA00000900"/>
    </source>
</evidence>
<dbReference type="InterPro" id="IPR058678">
    <property type="entry name" value="ARM_PUB"/>
</dbReference>
<dbReference type="Pfam" id="PF04564">
    <property type="entry name" value="U-box"/>
    <property type="match status" value="1"/>
</dbReference>